<protein>
    <recommendedName>
        <fullName evidence="11">CDP-diacylglycerol--glycerol-3-phosphate 3-phosphatidyltransferase</fullName>
        <ecNumber evidence="11">2.7.8.5</ecNumber>
    </recommendedName>
</protein>
<dbReference type="PIRSF" id="PIRSF000847">
    <property type="entry name" value="Phos_ph_gly_syn"/>
    <property type="match status" value="1"/>
</dbReference>
<comment type="subcellular location">
    <subcellularLocation>
        <location evidence="1">Membrane</location>
        <topology evidence="1">Multi-pass membrane protein</topology>
    </subcellularLocation>
</comment>
<name>A0A178M5R0_9CHLR</name>
<accession>A0A178M5R0</accession>
<dbReference type="Proteomes" id="UP000078287">
    <property type="component" value="Unassembled WGS sequence"/>
</dbReference>
<dbReference type="InterPro" id="IPR000462">
    <property type="entry name" value="CDP-OH_P_trans"/>
</dbReference>
<evidence type="ECO:0000256" key="9">
    <source>
        <dbReference type="ARBA" id="ARBA00023209"/>
    </source>
</evidence>
<dbReference type="NCBIfam" id="TIGR00560">
    <property type="entry name" value="pgsA"/>
    <property type="match status" value="1"/>
</dbReference>
<evidence type="ECO:0000256" key="7">
    <source>
        <dbReference type="ARBA" id="ARBA00023098"/>
    </source>
</evidence>
<dbReference type="InterPro" id="IPR043130">
    <property type="entry name" value="CDP-OH_PTrfase_TM_dom"/>
</dbReference>
<dbReference type="RefSeq" id="WP_066789573.1">
    <property type="nucleotide sequence ID" value="NZ_LWQS01000071.1"/>
</dbReference>
<dbReference type="GO" id="GO:0008444">
    <property type="term" value="F:CDP-diacylglycerol-glycerol-3-phosphate 3-phosphatidyltransferase activity"/>
    <property type="evidence" value="ECO:0007669"/>
    <property type="project" value="UniProtKB-UniRule"/>
</dbReference>
<evidence type="ECO:0000256" key="8">
    <source>
        <dbReference type="ARBA" id="ARBA00023136"/>
    </source>
</evidence>
<dbReference type="GO" id="GO:0046474">
    <property type="term" value="P:glycerophospholipid biosynthetic process"/>
    <property type="evidence" value="ECO:0007669"/>
    <property type="project" value="TreeGrafter"/>
</dbReference>
<feature type="transmembrane region" description="Helical" evidence="13">
    <location>
        <begin position="30"/>
        <end position="51"/>
    </location>
</feature>
<dbReference type="GO" id="GO:0016020">
    <property type="term" value="C:membrane"/>
    <property type="evidence" value="ECO:0007669"/>
    <property type="project" value="UniProtKB-SubCell"/>
</dbReference>
<evidence type="ECO:0000256" key="3">
    <source>
        <dbReference type="ARBA" id="ARBA00022516"/>
    </source>
</evidence>
<feature type="transmembrane region" description="Helical" evidence="13">
    <location>
        <begin position="163"/>
        <end position="183"/>
    </location>
</feature>
<keyword evidence="9" id="KW-0594">Phospholipid biosynthesis</keyword>
<evidence type="ECO:0000256" key="6">
    <source>
        <dbReference type="ARBA" id="ARBA00022989"/>
    </source>
</evidence>
<dbReference type="InterPro" id="IPR004570">
    <property type="entry name" value="Phosphatidylglycerol_P_synth"/>
</dbReference>
<dbReference type="AlphaFoldDB" id="A0A178M5R0"/>
<dbReference type="EC" id="2.7.8.5" evidence="11"/>
<dbReference type="Gene3D" id="1.20.120.1760">
    <property type="match status" value="1"/>
</dbReference>
<dbReference type="PANTHER" id="PTHR14269:SF62">
    <property type="entry name" value="CDP-DIACYLGLYCEROL--GLYCEROL-3-PHOSPHATE 3-PHOSPHATIDYLTRANSFERASE 1, CHLOROPLASTIC"/>
    <property type="match status" value="1"/>
</dbReference>
<evidence type="ECO:0000313" key="15">
    <source>
        <dbReference type="Proteomes" id="UP000078287"/>
    </source>
</evidence>
<proteinExistence type="inferred from homology"/>
<organism evidence="14 15">
    <name type="scientific">Chloroflexus islandicus</name>
    <dbReference type="NCBI Taxonomy" id="1707952"/>
    <lineage>
        <taxon>Bacteria</taxon>
        <taxon>Bacillati</taxon>
        <taxon>Chloroflexota</taxon>
        <taxon>Chloroflexia</taxon>
        <taxon>Chloroflexales</taxon>
        <taxon>Chloroflexineae</taxon>
        <taxon>Chloroflexaceae</taxon>
        <taxon>Chloroflexus</taxon>
    </lineage>
</organism>
<keyword evidence="15" id="KW-1185">Reference proteome</keyword>
<evidence type="ECO:0000256" key="12">
    <source>
        <dbReference type="RuleBase" id="RU003750"/>
    </source>
</evidence>
<keyword evidence="3" id="KW-0444">Lipid biosynthesis</keyword>
<evidence type="ECO:0000256" key="10">
    <source>
        <dbReference type="ARBA" id="ARBA00023264"/>
    </source>
</evidence>
<sequence>MRQLPNLLGLFRIIATPILAWLVLVATPTAYLGAAFLLLLMALSDMADGRLARHLKVVSPLGIFIDTISDKIFVAGVLIPMIEVGLLPSWVALAIIVREFVVSGLRSFAAAEGVVISARRFGKQKLVITVVALIWRLLAAHAETGGFLGLLAGGLLIPLLNLWPVPMALALIWTIGSGIEYLWQAWPLLRRGWSPRPSER</sequence>
<dbReference type="OrthoDB" id="9796672at2"/>
<dbReference type="EMBL" id="LWQS01000071">
    <property type="protein sequence ID" value="OAN44100.1"/>
    <property type="molecule type" value="Genomic_DNA"/>
</dbReference>
<feature type="transmembrane region" description="Helical" evidence="13">
    <location>
        <begin position="72"/>
        <end position="97"/>
    </location>
</feature>
<evidence type="ECO:0000256" key="2">
    <source>
        <dbReference type="ARBA" id="ARBA00010441"/>
    </source>
</evidence>
<evidence type="ECO:0000256" key="5">
    <source>
        <dbReference type="ARBA" id="ARBA00022692"/>
    </source>
</evidence>
<evidence type="ECO:0000313" key="14">
    <source>
        <dbReference type="EMBL" id="OAN44100.1"/>
    </source>
</evidence>
<comment type="caution">
    <text evidence="14">The sequence shown here is derived from an EMBL/GenBank/DDBJ whole genome shotgun (WGS) entry which is preliminary data.</text>
</comment>
<dbReference type="PROSITE" id="PS00379">
    <property type="entry name" value="CDP_ALCOHOL_P_TRANSF"/>
    <property type="match status" value="1"/>
</dbReference>
<evidence type="ECO:0000256" key="13">
    <source>
        <dbReference type="SAM" id="Phobius"/>
    </source>
</evidence>
<reference evidence="14 15" key="1">
    <citation type="submission" date="2016-04" db="EMBL/GenBank/DDBJ databases">
        <title>Chloroflexus islandicus sp. nov., a thermophilic filamentous anoxygenic phototrophic bacterium from geyser Strokkur (Iceland).</title>
        <authorList>
            <person name="Gaisin V.A."/>
            <person name="Kalashnikov A.M."/>
            <person name="Sukhacheva M.V."/>
            <person name="Grouzdev D.S."/>
            <person name="Ivanov T.M."/>
            <person name="Kuznetsov B."/>
            <person name="Gorlenko V.M."/>
        </authorList>
    </citation>
    <scope>NUCLEOTIDE SEQUENCE [LARGE SCALE GENOMIC DNA]</scope>
    <source>
        <strain evidence="15">isl-2</strain>
    </source>
</reference>
<dbReference type="PANTHER" id="PTHR14269">
    <property type="entry name" value="CDP-DIACYLGLYCEROL--GLYCEROL-3-PHOSPHATE 3-PHOSPHATIDYLTRANSFERASE-RELATED"/>
    <property type="match status" value="1"/>
</dbReference>
<keyword evidence="10" id="KW-1208">Phospholipid metabolism</keyword>
<dbReference type="STRING" id="1707952.A6A03_02830"/>
<dbReference type="Pfam" id="PF01066">
    <property type="entry name" value="CDP-OH_P_transf"/>
    <property type="match status" value="1"/>
</dbReference>
<keyword evidence="7" id="KW-0443">Lipid metabolism</keyword>
<feature type="transmembrane region" description="Helical" evidence="13">
    <location>
        <begin position="133"/>
        <end position="157"/>
    </location>
</feature>
<dbReference type="InterPro" id="IPR048254">
    <property type="entry name" value="CDP_ALCOHOL_P_TRANSF_CS"/>
</dbReference>
<gene>
    <name evidence="14" type="ORF">A6A03_02830</name>
</gene>
<comment type="similarity">
    <text evidence="2 12">Belongs to the CDP-alcohol phosphatidyltransferase class-I family.</text>
</comment>
<evidence type="ECO:0000256" key="4">
    <source>
        <dbReference type="ARBA" id="ARBA00022679"/>
    </source>
</evidence>
<evidence type="ECO:0000256" key="1">
    <source>
        <dbReference type="ARBA" id="ARBA00004141"/>
    </source>
</evidence>
<keyword evidence="8 13" id="KW-0472">Membrane</keyword>
<keyword evidence="4 12" id="KW-0808">Transferase</keyword>
<evidence type="ECO:0000256" key="11">
    <source>
        <dbReference type="NCBIfam" id="TIGR00560"/>
    </source>
</evidence>
<keyword evidence="5 13" id="KW-0812">Transmembrane</keyword>
<keyword evidence="6 13" id="KW-1133">Transmembrane helix</keyword>
<dbReference type="InterPro" id="IPR050324">
    <property type="entry name" value="CDP-alcohol_PTase-I"/>
</dbReference>